<feature type="chain" id="PRO_5012778564" evidence="4">
    <location>
        <begin position="25"/>
        <end position="416"/>
    </location>
</feature>
<keyword evidence="6" id="KW-1185">Reference proteome</keyword>
<evidence type="ECO:0000256" key="4">
    <source>
        <dbReference type="SAM" id="SignalP"/>
    </source>
</evidence>
<reference evidence="5 6" key="1">
    <citation type="submission" date="2017-03" db="EMBL/GenBank/DDBJ databases">
        <authorList>
            <person name="Afonso C.L."/>
            <person name="Miller P.J."/>
            <person name="Scott M.A."/>
            <person name="Spackman E."/>
            <person name="Goraichik I."/>
            <person name="Dimitrov K.M."/>
            <person name="Suarez D.L."/>
            <person name="Swayne D.E."/>
        </authorList>
    </citation>
    <scope>NUCLEOTIDE SEQUENCE [LARGE SCALE GENOMIC DNA]</scope>
    <source>
        <strain evidence="5">SB41UT1</strain>
    </source>
</reference>
<protein>
    <submittedName>
        <fullName evidence="5">Porin-like protein NicP</fullName>
    </submittedName>
</protein>
<accession>A0A1X7AH88</accession>
<dbReference type="EMBL" id="FWPT01000003">
    <property type="protein sequence ID" value="SMA42232.1"/>
    <property type="molecule type" value="Genomic_DNA"/>
</dbReference>
<dbReference type="AlphaFoldDB" id="A0A1X7AH88"/>
<dbReference type="GO" id="GO:0015288">
    <property type="term" value="F:porin activity"/>
    <property type="evidence" value="ECO:0007669"/>
    <property type="project" value="TreeGrafter"/>
</dbReference>
<dbReference type="PANTHER" id="PTHR34596">
    <property type="entry name" value="CHITOPORIN"/>
    <property type="match status" value="1"/>
</dbReference>
<dbReference type="Pfam" id="PF03573">
    <property type="entry name" value="OprD"/>
    <property type="match status" value="1"/>
</dbReference>
<dbReference type="InterPro" id="IPR005318">
    <property type="entry name" value="OM_porin_bac"/>
</dbReference>
<dbReference type="OrthoDB" id="6765569at2"/>
<dbReference type="RefSeq" id="WP_087108302.1">
    <property type="nucleotide sequence ID" value="NZ_CBCSCN010000009.1"/>
</dbReference>
<dbReference type="GO" id="GO:0016020">
    <property type="term" value="C:membrane"/>
    <property type="evidence" value="ECO:0007669"/>
    <property type="project" value="InterPro"/>
</dbReference>
<dbReference type="InterPro" id="IPR023614">
    <property type="entry name" value="Porin_dom_sf"/>
</dbReference>
<evidence type="ECO:0000256" key="1">
    <source>
        <dbReference type="ARBA" id="ARBA00009075"/>
    </source>
</evidence>
<gene>
    <name evidence="5" type="primary">nicP</name>
    <name evidence="5" type="ORF">EHSB41UT_01407</name>
</gene>
<dbReference type="PANTHER" id="PTHR34596:SF2">
    <property type="entry name" value="CHITOPORIN"/>
    <property type="match status" value="1"/>
</dbReference>
<keyword evidence="2" id="KW-0813">Transport</keyword>
<organism evidence="5 6">
    <name type="scientific">Parendozoicomonas haliclonae</name>
    <dbReference type="NCBI Taxonomy" id="1960125"/>
    <lineage>
        <taxon>Bacteria</taxon>
        <taxon>Pseudomonadati</taxon>
        <taxon>Pseudomonadota</taxon>
        <taxon>Gammaproteobacteria</taxon>
        <taxon>Oceanospirillales</taxon>
        <taxon>Endozoicomonadaceae</taxon>
        <taxon>Parendozoicomonas</taxon>
    </lineage>
</organism>
<sequence>MKTLTKCTLSAAVAAIIATNAAQAAEVVTVDPSLKLTYKNFNWQEDYGSGVSNERDEWVHGVIADFDTGYVNDVIGAVVTTGAVFPLDVQKGSSMANVAKDSRGDADSIGGFQQVYLKAKHTAGDVNLNASYGVKKRGFELYGNSGSRVLAASSEGFDVSAAYGDLNVYASRLTGASNRNQSALTRDIMQDGNKIDNILIYGANYSIAGVGLVAEQLKSQDYLKKGFLMASYGLELSEGMGIDLDARYGTAKRDGNLVPAGYKSKYVNLNATLNVANAFVGIGYNKTKDGDWNRNNGSGNSDVFNSSLDLWDQFANEGEKAYLLTAGYNFADLGLPGLSVDVTTAKGKDAKGFSKFDRREFSGNVSYSFSGDLEGLSVAWYHYDYKLDERADGATATDKTKENGDRVYLTYSVSVF</sequence>
<proteinExistence type="inferred from homology"/>
<keyword evidence="3 4" id="KW-0732">Signal</keyword>
<feature type="signal peptide" evidence="4">
    <location>
        <begin position="1"/>
        <end position="24"/>
    </location>
</feature>
<evidence type="ECO:0000256" key="3">
    <source>
        <dbReference type="ARBA" id="ARBA00022729"/>
    </source>
</evidence>
<evidence type="ECO:0000313" key="6">
    <source>
        <dbReference type="Proteomes" id="UP000196573"/>
    </source>
</evidence>
<dbReference type="Proteomes" id="UP000196573">
    <property type="component" value="Unassembled WGS sequence"/>
</dbReference>
<dbReference type="Gene3D" id="2.40.160.10">
    <property type="entry name" value="Porin"/>
    <property type="match status" value="1"/>
</dbReference>
<name>A0A1X7AH88_9GAMM</name>
<evidence type="ECO:0000256" key="2">
    <source>
        <dbReference type="ARBA" id="ARBA00022448"/>
    </source>
</evidence>
<evidence type="ECO:0000313" key="5">
    <source>
        <dbReference type="EMBL" id="SMA42232.1"/>
    </source>
</evidence>
<comment type="similarity">
    <text evidence="1">Belongs to the outer membrane porin (Opr) (TC 1.B.25) family.</text>
</comment>